<dbReference type="STRING" id="1121477.SAMN02745223_01260"/>
<dbReference type="EMBL" id="LAJF01000036">
    <property type="protein sequence ID" value="KKB86502.1"/>
    <property type="molecule type" value="Genomic_DNA"/>
</dbReference>
<dbReference type="Gene3D" id="3.40.50.720">
    <property type="entry name" value="NAD(P)-binding Rossmann-like Domain"/>
    <property type="match status" value="1"/>
</dbReference>
<dbReference type="Pfam" id="PF22725">
    <property type="entry name" value="GFO_IDH_MocA_C3"/>
    <property type="match status" value="1"/>
</dbReference>
<evidence type="ECO:0000313" key="3">
    <source>
        <dbReference type="EMBL" id="KKB86502.1"/>
    </source>
</evidence>
<dbReference type="InterPro" id="IPR000683">
    <property type="entry name" value="Gfo/Idh/MocA-like_OxRdtase_N"/>
</dbReference>
<dbReference type="PANTHER" id="PTHR43377:SF1">
    <property type="entry name" value="BILIVERDIN REDUCTASE A"/>
    <property type="match status" value="1"/>
</dbReference>
<organism evidence="3 5">
    <name type="scientific">Devosia limi DSM 17137</name>
    <dbReference type="NCBI Taxonomy" id="1121477"/>
    <lineage>
        <taxon>Bacteria</taxon>
        <taxon>Pseudomonadati</taxon>
        <taxon>Pseudomonadota</taxon>
        <taxon>Alphaproteobacteria</taxon>
        <taxon>Hyphomicrobiales</taxon>
        <taxon>Devosiaceae</taxon>
        <taxon>Devosia</taxon>
    </lineage>
</organism>
<dbReference type="RefSeq" id="WP_046133831.1">
    <property type="nucleotide sequence ID" value="NZ_FQVC01000003.1"/>
</dbReference>
<reference evidence="4 6" key="2">
    <citation type="submission" date="2016-11" db="EMBL/GenBank/DDBJ databases">
        <authorList>
            <person name="Jaros S."/>
            <person name="Januszkiewicz K."/>
            <person name="Wedrychowicz H."/>
        </authorList>
    </citation>
    <scope>NUCLEOTIDE SEQUENCE [LARGE SCALE GENOMIC DNA]</scope>
    <source>
        <strain evidence="4 6">DSM 17137</strain>
    </source>
</reference>
<reference evidence="3 5" key="1">
    <citation type="submission" date="2015-03" db="EMBL/GenBank/DDBJ databases">
        <authorList>
            <person name="Hassan Y.I."/>
            <person name="Lepp D."/>
            <person name="Zhou T."/>
        </authorList>
    </citation>
    <scope>NUCLEOTIDE SEQUENCE [LARGE SCALE GENOMIC DNA]</scope>
    <source>
        <strain evidence="3 5">DSM 17137</strain>
    </source>
</reference>
<feature type="domain" description="GFO/IDH/MocA-like oxidoreductase" evidence="2">
    <location>
        <begin position="129"/>
        <end position="249"/>
    </location>
</feature>
<dbReference type="GO" id="GO:0000166">
    <property type="term" value="F:nucleotide binding"/>
    <property type="evidence" value="ECO:0007669"/>
    <property type="project" value="InterPro"/>
</dbReference>
<dbReference type="InterPro" id="IPR051450">
    <property type="entry name" value="Gfo/Idh/MocA_Oxidoreductases"/>
</dbReference>
<dbReference type="SUPFAM" id="SSF51735">
    <property type="entry name" value="NAD(P)-binding Rossmann-fold domains"/>
    <property type="match status" value="1"/>
</dbReference>
<evidence type="ECO:0000313" key="5">
    <source>
        <dbReference type="Proteomes" id="UP000033608"/>
    </source>
</evidence>
<proteinExistence type="predicted"/>
<dbReference type="EMBL" id="FQVC01000003">
    <property type="protein sequence ID" value="SHE86356.1"/>
    <property type="molecule type" value="Genomic_DNA"/>
</dbReference>
<feature type="domain" description="Gfo/Idh/MocA-like oxidoreductase N-terminal" evidence="1">
    <location>
        <begin position="4"/>
        <end position="120"/>
    </location>
</feature>
<evidence type="ECO:0000313" key="6">
    <source>
        <dbReference type="Proteomes" id="UP000184533"/>
    </source>
</evidence>
<keyword evidence="5" id="KW-1185">Reference proteome</keyword>
<dbReference type="InterPro" id="IPR055170">
    <property type="entry name" value="GFO_IDH_MocA-like_dom"/>
</dbReference>
<dbReference type="Proteomes" id="UP000184533">
    <property type="component" value="Unassembled WGS sequence"/>
</dbReference>
<dbReference type="AlphaFoldDB" id="A0A0F5LXW7"/>
<evidence type="ECO:0000259" key="1">
    <source>
        <dbReference type="Pfam" id="PF01408"/>
    </source>
</evidence>
<dbReference type="Proteomes" id="UP000033608">
    <property type="component" value="Unassembled WGS sequence"/>
</dbReference>
<sequence length="332" mass="34944">MTGIGIIGAGHFGAVHARALGGLPGATLVAACRNDADGIAAFVAEHGGTPYTDWRALLDDPAVDAVVIATPHHLHRDVTLAALAAGKHVLLEKPMASTLAECDTIIAGAAHSAAKLMIGHVTRYFLPMQAATDFLATGVIGRPITGTSAFIKLWMESNRQPWHLQKSAGGGMLMTAGIHALDRLVYLMGGQVAAVSAMMGAAFHQQEADDIALINLRFADGRFGHVGSIGYRNGAVTSALQLVCENGVLDIDLNGRLRVGQDGAWRELDIAAEADPMIGAVRRQWQAFLASVSAGTPVPIDSAYARQLVAIIEASALAEQDRREITIHKDLT</sequence>
<dbReference type="PATRIC" id="fig|1121477.3.peg.1619"/>
<evidence type="ECO:0000259" key="2">
    <source>
        <dbReference type="Pfam" id="PF22725"/>
    </source>
</evidence>
<gene>
    <name evidence="4" type="ORF">SAMN02745223_01260</name>
    <name evidence="3" type="ORF">VW29_02825</name>
</gene>
<dbReference type="OrthoDB" id="9800846at2"/>
<dbReference type="InterPro" id="IPR036291">
    <property type="entry name" value="NAD(P)-bd_dom_sf"/>
</dbReference>
<dbReference type="SUPFAM" id="SSF55347">
    <property type="entry name" value="Glyceraldehyde-3-phosphate dehydrogenase-like, C-terminal domain"/>
    <property type="match status" value="1"/>
</dbReference>
<evidence type="ECO:0000313" key="4">
    <source>
        <dbReference type="EMBL" id="SHE86356.1"/>
    </source>
</evidence>
<protein>
    <submittedName>
        <fullName evidence="3">1-carboxy-3-chloro-3,4-dihydroxycyclo hexa-1,5-diene dehydrogenase</fullName>
    </submittedName>
    <submittedName>
        <fullName evidence="4">Predicted dehydrogenase</fullName>
    </submittedName>
</protein>
<name>A0A0F5LXW7_9HYPH</name>
<dbReference type="Pfam" id="PF01408">
    <property type="entry name" value="GFO_IDH_MocA"/>
    <property type="match status" value="1"/>
</dbReference>
<dbReference type="PANTHER" id="PTHR43377">
    <property type="entry name" value="BILIVERDIN REDUCTASE A"/>
    <property type="match status" value="1"/>
</dbReference>
<dbReference type="Gene3D" id="3.30.360.10">
    <property type="entry name" value="Dihydrodipicolinate Reductase, domain 2"/>
    <property type="match status" value="1"/>
</dbReference>
<accession>A0A0F5LXW7</accession>